<keyword evidence="5" id="KW-1185">Reference proteome</keyword>
<accession>A0AAD9V9X7</accession>
<feature type="compositionally biased region" description="Basic and acidic residues" evidence="2">
    <location>
        <begin position="271"/>
        <end position="286"/>
    </location>
</feature>
<proteinExistence type="predicted"/>
<dbReference type="PANTHER" id="PTHR14191">
    <property type="entry name" value="PDZ DOMAIN CONTAINING PROTEIN"/>
    <property type="match status" value="1"/>
</dbReference>
<dbReference type="GO" id="GO:0043495">
    <property type="term" value="F:protein-membrane adaptor activity"/>
    <property type="evidence" value="ECO:0007669"/>
    <property type="project" value="TreeGrafter"/>
</dbReference>
<feature type="domain" description="PDZ" evidence="3">
    <location>
        <begin position="15"/>
        <end position="97"/>
    </location>
</feature>
<reference evidence="4" key="1">
    <citation type="journal article" date="2023" name="G3 (Bethesda)">
        <title>Whole genome assembly and annotation of the endangered Caribbean coral Acropora cervicornis.</title>
        <authorList>
            <person name="Selwyn J.D."/>
            <person name="Vollmer S.V."/>
        </authorList>
    </citation>
    <scope>NUCLEOTIDE SEQUENCE</scope>
    <source>
        <strain evidence="4">K2</strain>
    </source>
</reference>
<evidence type="ECO:0000256" key="1">
    <source>
        <dbReference type="ARBA" id="ARBA00022737"/>
    </source>
</evidence>
<feature type="region of interest" description="Disordered" evidence="2">
    <location>
        <begin position="127"/>
        <end position="286"/>
    </location>
</feature>
<dbReference type="Proteomes" id="UP001249851">
    <property type="component" value="Unassembled WGS sequence"/>
</dbReference>
<dbReference type="SMART" id="SM00228">
    <property type="entry name" value="PDZ"/>
    <property type="match status" value="1"/>
</dbReference>
<feature type="compositionally biased region" description="Basic and acidic residues" evidence="2">
    <location>
        <begin position="197"/>
        <end position="211"/>
    </location>
</feature>
<dbReference type="PANTHER" id="PTHR14191:SF3">
    <property type="entry name" value="NA(+)_H(+) EXCHANGE REGULATORY COFACTOR-LIKE PROTEIN NRFL-1"/>
    <property type="match status" value="1"/>
</dbReference>
<dbReference type="GO" id="GO:0016324">
    <property type="term" value="C:apical plasma membrane"/>
    <property type="evidence" value="ECO:0007669"/>
    <property type="project" value="TreeGrafter"/>
</dbReference>
<feature type="compositionally biased region" description="Pro residues" evidence="2">
    <location>
        <begin position="246"/>
        <end position="257"/>
    </location>
</feature>
<comment type="caution">
    <text evidence="4">The sequence shown here is derived from an EMBL/GenBank/DDBJ whole genome shotgun (WGS) entry which is preliminary data.</text>
</comment>
<dbReference type="SUPFAM" id="SSF50156">
    <property type="entry name" value="PDZ domain-like"/>
    <property type="match status" value="1"/>
</dbReference>
<dbReference type="InterPro" id="IPR036034">
    <property type="entry name" value="PDZ_sf"/>
</dbReference>
<dbReference type="Pfam" id="PF00595">
    <property type="entry name" value="PDZ"/>
    <property type="match status" value="1"/>
</dbReference>
<dbReference type="InterPro" id="IPR001478">
    <property type="entry name" value="PDZ"/>
</dbReference>
<dbReference type="GO" id="GO:0072659">
    <property type="term" value="P:protein localization to plasma membrane"/>
    <property type="evidence" value="ECO:0007669"/>
    <property type="project" value="TreeGrafter"/>
</dbReference>
<dbReference type="Gene3D" id="2.30.42.10">
    <property type="match status" value="1"/>
</dbReference>
<dbReference type="PROSITE" id="PS50106">
    <property type="entry name" value="PDZ"/>
    <property type="match status" value="1"/>
</dbReference>
<evidence type="ECO:0000313" key="4">
    <source>
        <dbReference type="EMBL" id="KAK2566210.1"/>
    </source>
</evidence>
<gene>
    <name evidence="4" type="ORF">P5673_009677</name>
</gene>
<dbReference type="InterPro" id="IPR051067">
    <property type="entry name" value="NHER"/>
</dbReference>
<organism evidence="4 5">
    <name type="scientific">Acropora cervicornis</name>
    <name type="common">Staghorn coral</name>
    <dbReference type="NCBI Taxonomy" id="6130"/>
    <lineage>
        <taxon>Eukaryota</taxon>
        <taxon>Metazoa</taxon>
        <taxon>Cnidaria</taxon>
        <taxon>Anthozoa</taxon>
        <taxon>Hexacorallia</taxon>
        <taxon>Scleractinia</taxon>
        <taxon>Astrocoeniina</taxon>
        <taxon>Acroporidae</taxon>
        <taxon>Acropora</taxon>
    </lineage>
</organism>
<protein>
    <submittedName>
        <fullName evidence="4">Na(+)/H(+) exchange regulatory cofactor NHE-RF2</fullName>
    </submittedName>
</protein>
<evidence type="ECO:0000259" key="3">
    <source>
        <dbReference type="PROSITE" id="PS50106"/>
    </source>
</evidence>
<reference evidence="4" key="2">
    <citation type="journal article" date="2023" name="Science">
        <title>Genomic signatures of disease resistance in endangered staghorn corals.</title>
        <authorList>
            <person name="Vollmer S.V."/>
            <person name="Selwyn J.D."/>
            <person name="Despard B.A."/>
            <person name="Roesel C.L."/>
        </authorList>
    </citation>
    <scope>NUCLEOTIDE SEQUENCE</scope>
    <source>
        <strain evidence="4">K2</strain>
    </source>
</reference>
<sequence>MDKEFDPDTVFAPRLIRMQKGSVGGYGFNLHGERNNIRGQTISAVDDGSVAQIAGLRVGDRVIEVNAVNVELMSHGDVVKRIKVNPSEVTMLVIDPVTEAYLKSRNQPITADMADLNSVYDYPPKEVESAEPTVLKQEESVPEVQDQNSGESEPPPTEEPANGKPENSETITSNNNEEEKPSKEDSGEVANDETTPEEVKQLNDVLDKEDSSPPPEPTPEPTPEPIAEPTTTPMVQTNGSAVPAAAPEPAPIMPTPTRPTSKPLRSTIKQVKTESWDDKYRKFQEL</sequence>
<dbReference type="AlphaFoldDB" id="A0AAD9V9X7"/>
<feature type="compositionally biased region" description="Pro residues" evidence="2">
    <location>
        <begin position="212"/>
        <end position="226"/>
    </location>
</feature>
<name>A0AAD9V9X7_ACRCE</name>
<feature type="compositionally biased region" description="Basic and acidic residues" evidence="2">
    <location>
        <begin position="177"/>
        <end position="186"/>
    </location>
</feature>
<evidence type="ECO:0000313" key="5">
    <source>
        <dbReference type="Proteomes" id="UP001249851"/>
    </source>
</evidence>
<dbReference type="EMBL" id="JARQWQ010000017">
    <property type="protein sequence ID" value="KAK2566210.1"/>
    <property type="molecule type" value="Genomic_DNA"/>
</dbReference>
<dbReference type="CDD" id="cd06768">
    <property type="entry name" value="PDZ_NHERF-like"/>
    <property type="match status" value="1"/>
</dbReference>
<keyword evidence="1" id="KW-0677">Repeat</keyword>
<evidence type="ECO:0000256" key="2">
    <source>
        <dbReference type="SAM" id="MobiDB-lite"/>
    </source>
</evidence>